<accession>A0A8T0DR82</accession>
<reference evidence="2 3" key="1">
    <citation type="submission" date="2019-07" db="EMBL/GenBank/DDBJ databases">
        <title>Annotation for the trematode Paragonimus westermani.</title>
        <authorList>
            <person name="Choi Y.-J."/>
        </authorList>
    </citation>
    <scope>NUCLEOTIDE SEQUENCE [LARGE SCALE GENOMIC DNA]</scope>
    <source>
        <strain evidence="2">180907_Pwestermani</strain>
    </source>
</reference>
<feature type="transmembrane region" description="Helical" evidence="1">
    <location>
        <begin position="7"/>
        <end position="28"/>
    </location>
</feature>
<comment type="caution">
    <text evidence="2">The sequence shown here is derived from an EMBL/GenBank/DDBJ whole genome shotgun (WGS) entry which is preliminary data.</text>
</comment>
<evidence type="ECO:0000313" key="3">
    <source>
        <dbReference type="Proteomes" id="UP000699462"/>
    </source>
</evidence>
<dbReference type="OrthoDB" id="1689567at2759"/>
<feature type="transmembrane region" description="Helical" evidence="1">
    <location>
        <begin position="73"/>
        <end position="92"/>
    </location>
</feature>
<evidence type="ECO:0000313" key="2">
    <source>
        <dbReference type="EMBL" id="KAF8570409.1"/>
    </source>
</evidence>
<dbReference type="AlphaFoldDB" id="A0A8T0DR82"/>
<keyword evidence="1" id="KW-0472">Membrane</keyword>
<proteinExistence type="predicted"/>
<organism evidence="2 3">
    <name type="scientific">Paragonimus westermani</name>
    <dbReference type="NCBI Taxonomy" id="34504"/>
    <lineage>
        <taxon>Eukaryota</taxon>
        <taxon>Metazoa</taxon>
        <taxon>Spiralia</taxon>
        <taxon>Lophotrochozoa</taxon>
        <taxon>Platyhelminthes</taxon>
        <taxon>Trematoda</taxon>
        <taxon>Digenea</taxon>
        <taxon>Plagiorchiida</taxon>
        <taxon>Troglotremata</taxon>
        <taxon>Troglotrematidae</taxon>
        <taxon>Paragonimus</taxon>
    </lineage>
</organism>
<feature type="transmembrane region" description="Helical" evidence="1">
    <location>
        <begin position="99"/>
        <end position="122"/>
    </location>
</feature>
<sequence>MALIQTIVVAFAPLAPIILPFGILYLLIDYLVCSFALVRIYQPGFSGDYTECEQNSEDFQSAYHLSWVIQSTYASLTGICLACFYLLCFFALRTRIIQLRFVGLGFFALFLFTVFISIILSFTTTKRCLLAISKCILSYSLTVNKTRDSSSKESTGTSHIPPVGLSVRPSMHIRKAYNPPFVRDLVVST</sequence>
<keyword evidence="3" id="KW-1185">Reference proteome</keyword>
<dbReference type="Proteomes" id="UP000699462">
    <property type="component" value="Unassembled WGS sequence"/>
</dbReference>
<gene>
    <name evidence="2" type="ORF">P879_05227</name>
</gene>
<keyword evidence="1" id="KW-0812">Transmembrane</keyword>
<name>A0A8T0DR82_9TREM</name>
<dbReference type="EMBL" id="JTDF01001157">
    <property type="protein sequence ID" value="KAF8570409.1"/>
    <property type="molecule type" value="Genomic_DNA"/>
</dbReference>
<evidence type="ECO:0000256" key="1">
    <source>
        <dbReference type="SAM" id="Phobius"/>
    </source>
</evidence>
<keyword evidence="1" id="KW-1133">Transmembrane helix</keyword>
<protein>
    <submittedName>
        <fullName evidence="2">Uncharacterized protein</fullName>
    </submittedName>
</protein>